<dbReference type="Proteomes" id="UP000283295">
    <property type="component" value="Unassembled WGS sequence"/>
</dbReference>
<name>A0A412IUP8_9FIRM</name>
<dbReference type="SUPFAM" id="SSF53271">
    <property type="entry name" value="PRTase-like"/>
    <property type="match status" value="1"/>
</dbReference>
<reference evidence="3 4" key="1">
    <citation type="submission" date="2018-08" db="EMBL/GenBank/DDBJ databases">
        <title>A genome reference for cultivated species of the human gut microbiota.</title>
        <authorList>
            <person name="Zou Y."/>
            <person name="Xue W."/>
            <person name="Luo G."/>
        </authorList>
    </citation>
    <scope>NUCLEOTIDE SEQUENCE [LARGE SCALE GENOMIC DNA]</scope>
    <source>
        <strain evidence="3 4">AF22-21</strain>
    </source>
</reference>
<dbReference type="PANTHER" id="PTHR47505">
    <property type="entry name" value="DNA UTILIZATION PROTEIN YHGH"/>
    <property type="match status" value="1"/>
</dbReference>
<organism evidence="3 4">
    <name type="scientific">Coprococcus eutactus</name>
    <dbReference type="NCBI Taxonomy" id="33043"/>
    <lineage>
        <taxon>Bacteria</taxon>
        <taxon>Bacillati</taxon>
        <taxon>Bacillota</taxon>
        <taxon>Clostridia</taxon>
        <taxon>Lachnospirales</taxon>
        <taxon>Lachnospiraceae</taxon>
        <taxon>Coprococcus</taxon>
    </lineage>
</organism>
<evidence type="ECO:0000256" key="1">
    <source>
        <dbReference type="ARBA" id="ARBA00008007"/>
    </source>
</evidence>
<dbReference type="Pfam" id="PF00156">
    <property type="entry name" value="Pribosyltran"/>
    <property type="match status" value="1"/>
</dbReference>
<evidence type="ECO:0000259" key="2">
    <source>
        <dbReference type="Pfam" id="PF00156"/>
    </source>
</evidence>
<dbReference type="InterPro" id="IPR051910">
    <property type="entry name" value="ComF/GntX_DNA_util-trans"/>
</dbReference>
<dbReference type="PANTHER" id="PTHR47505:SF1">
    <property type="entry name" value="DNA UTILIZATION PROTEIN YHGH"/>
    <property type="match status" value="1"/>
</dbReference>
<dbReference type="InterPro" id="IPR000836">
    <property type="entry name" value="PRTase_dom"/>
</dbReference>
<evidence type="ECO:0000313" key="3">
    <source>
        <dbReference type="EMBL" id="RGS43800.1"/>
    </source>
</evidence>
<accession>A0A412IUP8</accession>
<dbReference type="EMBL" id="QRVK01000004">
    <property type="protein sequence ID" value="RGS43800.1"/>
    <property type="molecule type" value="Genomic_DNA"/>
</dbReference>
<gene>
    <name evidence="3" type="ORF">DWX94_03115</name>
</gene>
<protein>
    <submittedName>
        <fullName evidence="3">ComF family protein</fullName>
    </submittedName>
</protein>
<dbReference type="AlphaFoldDB" id="A0A412IUP8"/>
<evidence type="ECO:0000313" key="4">
    <source>
        <dbReference type="Proteomes" id="UP000283295"/>
    </source>
</evidence>
<feature type="domain" description="Phosphoribosyltransferase" evidence="2">
    <location>
        <begin position="97"/>
        <end position="180"/>
    </location>
</feature>
<proteinExistence type="inferred from homology"/>
<dbReference type="InterPro" id="IPR029057">
    <property type="entry name" value="PRTase-like"/>
</dbReference>
<comment type="caution">
    <text evidence="3">The sequence shown here is derived from an EMBL/GenBank/DDBJ whole genome shotgun (WGS) entry which is preliminary data.</text>
</comment>
<sequence>MRCGKEIDSEEREFCLDCERHFRNFEKGFPVFNYLEPVKTSVLAIKYHEKIEYCDFYGKQMADKVRHYAAQYGIDAVTCVPLHRKKLRKRGYNQAQELARVVADELGLPLCSDMLVRDRYTAPQKSLDNLERANNIKESMTIGKVYPQYKNILIVDDIYTTGVTIDVCASLLKEAGACNVYYSSVCIGKGR</sequence>
<comment type="similarity">
    <text evidence="1">Belongs to the ComF/GntX family.</text>
</comment>
<dbReference type="CDD" id="cd06223">
    <property type="entry name" value="PRTases_typeI"/>
    <property type="match status" value="1"/>
</dbReference>
<dbReference type="Gene3D" id="3.40.50.2020">
    <property type="match status" value="1"/>
</dbReference>
<dbReference type="OrthoDB" id="9779910at2"/>